<dbReference type="InterPro" id="IPR019734">
    <property type="entry name" value="TPR_rpt"/>
</dbReference>
<keyword evidence="1" id="KW-0677">Repeat</keyword>
<dbReference type="SMART" id="SM00028">
    <property type="entry name" value="TPR"/>
    <property type="match status" value="3"/>
</dbReference>
<feature type="repeat" description="TPR" evidence="3">
    <location>
        <begin position="261"/>
        <end position="294"/>
    </location>
</feature>
<proteinExistence type="predicted"/>
<protein>
    <submittedName>
        <fullName evidence="5">Transglutaminase domain-containing protein</fullName>
    </submittedName>
</protein>
<dbReference type="Pfam" id="PF01841">
    <property type="entry name" value="Transglut_core"/>
    <property type="match status" value="1"/>
</dbReference>
<dbReference type="PANTHER" id="PTHR45586:SF1">
    <property type="entry name" value="LIPOPOLYSACCHARIDE ASSEMBLY PROTEIN B"/>
    <property type="match status" value="1"/>
</dbReference>
<accession>A0ABZ0I0L7</accession>
<dbReference type="InterPro" id="IPR051012">
    <property type="entry name" value="CellSynth/LPSAsmb/PSIAsmb"/>
</dbReference>
<dbReference type="PANTHER" id="PTHR45586">
    <property type="entry name" value="TPR REPEAT-CONTAINING PROTEIN PA4667"/>
    <property type="match status" value="1"/>
</dbReference>
<evidence type="ECO:0000259" key="4">
    <source>
        <dbReference type="Pfam" id="PF01841"/>
    </source>
</evidence>
<dbReference type="InterPro" id="IPR011990">
    <property type="entry name" value="TPR-like_helical_dom_sf"/>
</dbReference>
<reference evidence="5 6" key="1">
    <citation type="submission" date="2023-10" db="EMBL/GenBank/DDBJ databases">
        <title>Two novel species belonging to the OM43/NOR5 clade.</title>
        <authorList>
            <person name="Park M."/>
        </authorList>
    </citation>
    <scope>NUCLEOTIDE SEQUENCE [LARGE SCALE GENOMIC DNA]</scope>
    <source>
        <strain evidence="5 6">IMCC43200</strain>
    </source>
</reference>
<evidence type="ECO:0000313" key="6">
    <source>
        <dbReference type="Proteomes" id="UP001626537"/>
    </source>
</evidence>
<gene>
    <name evidence="5" type="ORF">R0135_14905</name>
</gene>
<dbReference type="SUPFAM" id="SSF54001">
    <property type="entry name" value="Cysteine proteinases"/>
    <property type="match status" value="1"/>
</dbReference>
<dbReference type="InterPro" id="IPR038765">
    <property type="entry name" value="Papain-like_cys_pep_sf"/>
</dbReference>
<dbReference type="Pfam" id="PF13432">
    <property type="entry name" value="TPR_16"/>
    <property type="match status" value="1"/>
</dbReference>
<evidence type="ECO:0000256" key="2">
    <source>
        <dbReference type="ARBA" id="ARBA00022803"/>
    </source>
</evidence>
<dbReference type="Gene3D" id="3.10.620.30">
    <property type="match status" value="1"/>
</dbReference>
<evidence type="ECO:0000256" key="1">
    <source>
        <dbReference type="ARBA" id="ARBA00022737"/>
    </source>
</evidence>
<feature type="repeat" description="TPR" evidence="3">
    <location>
        <begin position="329"/>
        <end position="362"/>
    </location>
</feature>
<organism evidence="5 6">
    <name type="scientific">Congregibacter variabilis</name>
    <dbReference type="NCBI Taxonomy" id="3081200"/>
    <lineage>
        <taxon>Bacteria</taxon>
        <taxon>Pseudomonadati</taxon>
        <taxon>Pseudomonadota</taxon>
        <taxon>Gammaproteobacteria</taxon>
        <taxon>Cellvibrionales</taxon>
        <taxon>Halieaceae</taxon>
        <taxon>Congregibacter</taxon>
    </lineage>
</organism>
<dbReference type="RefSeq" id="WP_407347719.1">
    <property type="nucleotide sequence ID" value="NZ_CP136864.1"/>
</dbReference>
<dbReference type="Proteomes" id="UP001626537">
    <property type="component" value="Chromosome"/>
</dbReference>
<dbReference type="EMBL" id="CP136864">
    <property type="protein sequence ID" value="WOJ93058.1"/>
    <property type="molecule type" value="Genomic_DNA"/>
</dbReference>
<name>A0ABZ0I0L7_9GAMM</name>
<keyword evidence="6" id="KW-1185">Reference proteome</keyword>
<dbReference type="SUPFAM" id="SSF48452">
    <property type="entry name" value="TPR-like"/>
    <property type="match status" value="1"/>
</dbReference>
<feature type="domain" description="Transglutaminase-like" evidence="4">
    <location>
        <begin position="98"/>
        <end position="196"/>
    </location>
</feature>
<evidence type="ECO:0000313" key="5">
    <source>
        <dbReference type="EMBL" id="WOJ93058.1"/>
    </source>
</evidence>
<dbReference type="PROSITE" id="PS50005">
    <property type="entry name" value="TPR"/>
    <property type="match status" value="2"/>
</dbReference>
<dbReference type="Pfam" id="PF00515">
    <property type="entry name" value="TPR_1"/>
    <property type="match status" value="1"/>
</dbReference>
<dbReference type="InterPro" id="IPR002931">
    <property type="entry name" value="Transglutaminase-like"/>
</dbReference>
<keyword evidence="2 3" id="KW-0802">TPR repeat</keyword>
<dbReference type="Gene3D" id="1.25.40.10">
    <property type="entry name" value="Tetratricopeptide repeat domain"/>
    <property type="match status" value="2"/>
</dbReference>
<evidence type="ECO:0000256" key="3">
    <source>
        <dbReference type="PROSITE-ProRule" id="PRU00339"/>
    </source>
</evidence>
<sequence length="417" mass="47490">MNSVNISFPRAKTLLSFPLLREGVTRLNVQLTALVRAVITVTIASILGACASAPDWAFDVRDVPPLKLDGRIYSYDPNNPDLHDPQILMVTQEMRDFVELYTEGANNSHNKLMALHRAIKGQGVLGMQYDPFADGTARDAFERGTANCLSYAHMFTALAREAGLNAQYQWMEVRPEWHRMGDRVAVRLHVNVQVKMRDTTEYMVDIDPLSRSEVAGARLMSDEEGFALYYNNLAMNALAVDRPVQAWQQLVRGLEEAPGLSQLWVNLGAIYRYAGQYAEAEQAYFHALEVDNSDRSAMNNLVVLYELQGRNNEQSYWEDRLERYRNLNPYYHASLGDLAMEEEDWDAAYAHYKRATRMQPDDGLLIYSQGLAAHELGNDDEAERLIARAIERAAFQVEKQRYRVQLRMIKEQQAAAL</sequence>